<dbReference type="Proteomes" id="UP000005090">
    <property type="component" value="Chromosome"/>
</dbReference>
<dbReference type="EMBL" id="CM001475">
    <property type="protein sequence ID" value="EIC29940.1"/>
    <property type="molecule type" value="Genomic_DNA"/>
</dbReference>
<dbReference type="InterPro" id="IPR022742">
    <property type="entry name" value="Hydrolase_4"/>
</dbReference>
<dbReference type="PANTHER" id="PTHR11614">
    <property type="entry name" value="PHOSPHOLIPASE-RELATED"/>
    <property type="match status" value="1"/>
</dbReference>
<name>H8GG16_METAL</name>
<dbReference type="PRINTS" id="PR00111">
    <property type="entry name" value="ABHYDROLASE"/>
</dbReference>
<keyword evidence="3" id="KW-1185">Reference proteome</keyword>
<dbReference type="InterPro" id="IPR029058">
    <property type="entry name" value="AB_hydrolase_fold"/>
</dbReference>
<sequence>MEFFQTRDRLSLFYTARPAVSPKASIVFLHGVGEHIGRYEPALQAFAARGYHCYGFDQRGFGRSEGKRGHVHVFQDYVDDVAEFIARIVDEAAARPLFLFGHSMGSIVMLNYVLQYPQIIRGVLVFSCPLHLAGRLADYGAALAKKCSKYAPQFTVPTLIDLDELTDNPRVIDDFEHDPCRLSTVTFGWLNQFTLAREHIGRHAGRIVSPALICHGGSDRIAALSGAKALYERLGSKDKSLIVYPGFKHELLNHRPAESAQVLKETAAWLDKRLISLQKN</sequence>
<dbReference type="HOGENOM" id="CLU_026209_7_2_6"/>
<dbReference type="AlphaFoldDB" id="H8GG16"/>
<dbReference type="SUPFAM" id="SSF53474">
    <property type="entry name" value="alpha/beta-Hydrolases"/>
    <property type="match status" value="1"/>
</dbReference>
<dbReference type="InterPro" id="IPR051044">
    <property type="entry name" value="MAG_DAG_Lipase"/>
</dbReference>
<evidence type="ECO:0000313" key="3">
    <source>
        <dbReference type="Proteomes" id="UP000005090"/>
    </source>
</evidence>
<dbReference type="Gene3D" id="3.40.50.1820">
    <property type="entry name" value="alpha/beta hydrolase"/>
    <property type="match status" value="1"/>
</dbReference>
<dbReference type="Pfam" id="PF12146">
    <property type="entry name" value="Hydrolase_4"/>
    <property type="match status" value="1"/>
</dbReference>
<proteinExistence type="predicted"/>
<gene>
    <name evidence="2" type="ORF">Metal_2189</name>
</gene>
<organism evidence="2 3">
    <name type="scientific">Methylomicrobium album BG8</name>
    <dbReference type="NCBI Taxonomy" id="686340"/>
    <lineage>
        <taxon>Bacteria</taxon>
        <taxon>Pseudomonadati</taxon>
        <taxon>Pseudomonadota</taxon>
        <taxon>Gammaproteobacteria</taxon>
        <taxon>Methylococcales</taxon>
        <taxon>Methylococcaceae</taxon>
        <taxon>Methylomicrobium</taxon>
    </lineage>
</organism>
<evidence type="ECO:0000259" key="1">
    <source>
        <dbReference type="Pfam" id="PF12146"/>
    </source>
</evidence>
<evidence type="ECO:0000313" key="2">
    <source>
        <dbReference type="EMBL" id="EIC29940.1"/>
    </source>
</evidence>
<dbReference type="STRING" id="686340.Metal_2189"/>
<accession>H8GG16</accession>
<reference evidence="2 3" key="1">
    <citation type="journal article" date="2013" name="Genome Announc.">
        <title>Genome Sequence of the Obligate Gammaproteobacterial Methanotroph Methylomicrobium album Strain BG8.</title>
        <authorList>
            <person name="Kits K.D."/>
            <person name="Kalyuzhnaya M.G."/>
            <person name="Klotz M.G."/>
            <person name="Jetten M.S."/>
            <person name="Op den Camp H.J."/>
            <person name="Vuilleumier S."/>
            <person name="Bringel F."/>
            <person name="Dispirito A.A."/>
            <person name="Murrell J.C."/>
            <person name="Bruce D."/>
            <person name="Cheng J.F."/>
            <person name="Copeland A."/>
            <person name="Goodwin L."/>
            <person name="Hauser L."/>
            <person name="Lajus A."/>
            <person name="Land M.L."/>
            <person name="Lapidus A."/>
            <person name="Lucas S."/>
            <person name="Medigue C."/>
            <person name="Pitluck S."/>
            <person name="Woyke T."/>
            <person name="Zeytun A."/>
            <person name="Stein L.Y."/>
        </authorList>
    </citation>
    <scope>NUCLEOTIDE SEQUENCE [LARGE SCALE GENOMIC DNA]</scope>
    <source>
        <strain evidence="2 3">BG8</strain>
    </source>
</reference>
<dbReference type="InterPro" id="IPR000073">
    <property type="entry name" value="AB_hydrolase_1"/>
</dbReference>
<feature type="domain" description="Serine aminopeptidase S33" evidence="1">
    <location>
        <begin position="21"/>
        <end position="253"/>
    </location>
</feature>
<dbReference type="RefSeq" id="WP_005372201.1">
    <property type="nucleotide sequence ID" value="NZ_CM001475.1"/>
</dbReference>
<dbReference type="eggNOG" id="COG2267">
    <property type="taxonomic scope" value="Bacteria"/>
</dbReference>
<protein>
    <submittedName>
        <fullName evidence="2">Lysophospholipase</fullName>
    </submittedName>
</protein>